<dbReference type="SUPFAM" id="SSF52047">
    <property type="entry name" value="RNI-like"/>
    <property type="match status" value="1"/>
</dbReference>
<gene>
    <name evidence="1" type="ORF">ARMSODRAFT_1085878</name>
</gene>
<dbReference type="EMBL" id="KZ293435">
    <property type="protein sequence ID" value="PBK67859.1"/>
    <property type="molecule type" value="Genomic_DNA"/>
</dbReference>
<dbReference type="AlphaFoldDB" id="A0A2H3BAE3"/>
<evidence type="ECO:0000313" key="1">
    <source>
        <dbReference type="EMBL" id="PBK67859.1"/>
    </source>
</evidence>
<accession>A0A2H3BAE3</accession>
<sequence length="530" mass="60068">MTQQALVFSAPTNSSSFDPGFALFLPERTLQRMGSPRISELLRSNEGPLDSERREFMRALVANQDMAGTLQSKIVATQRLLDFLKDQRSVAESNKADAAEILRQSRILNSDCLTNIFQQCLDEQSGDCDKDVHPFGPPDGADCLNPVRRAPWSLSQVCRRWREVALDSPRLWSWVDVDFGAQYKTYDFYSRRLFRLGLFLERSRGYRLRIRLRSRWDISANPIFLALLPTSSRWTEAFFSLPSKSFRSLSACRAFFGRLELLQASLAGPTELGLDTFGMAHNIRTFTTDIAQPFLVFSHFPGASVRSYSAFDGSFREQVSTLTHLPNVQDLVLLCEKSNLDIPSPVTLLHVQSLHVDEIFSSGGVAQTLDNLVLPSLRKLRMSLTGITEAPSFPIQHQLDHITTLELTCRLSHDGDIGAFCTFLTTLTRLETLSIHSQRIPDVLVHGLVMSSGSDQIVRYVPRLRCLDLRRSTFADERSGNETLLLMVESRRSVKEDAEVLKEICFDRPLDPKLSRMWEPLRKQGLRVSY</sequence>
<protein>
    <submittedName>
        <fullName evidence="1">Uncharacterized protein</fullName>
    </submittedName>
</protein>
<dbReference type="Gene3D" id="1.20.1280.50">
    <property type="match status" value="1"/>
</dbReference>
<reference evidence="2" key="1">
    <citation type="journal article" date="2017" name="Nat. Ecol. Evol.">
        <title>Genome expansion and lineage-specific genetic innovations in the forest pathogenic fungi Armillaria.</title>
        <authorList>
            <person name="Sipos G."/>
            <person name="Prasanna A.N."/>
            <person name="Walter M.C."/>
            <person name="O'Connor E."/>
            <person name="Balint B."/>
            <person name="Krizsan K."/>
            <person name="Kiss B."/>
            <person name="Hess J."/>
            <person name="Varga T."/>
            <person name="Slot J."/>
            <person name="Riley R."/>
            <person name="Boka B."/>
            <person name="Rigling D."/>
            <person name="Barry K."/>
            <person name="Lee J."/>
            <person name="Mihaltcheva S."/>
            <person name="LaButti K."/>
            <person name="Lipzen A."/>
            <person name="Waldron R."/>
            <person name="Moloney N.M."/>
            <person name="Sperisen C."/>
            <person name="Kredics L."/>
            <person name="Vagvoelgyi C."/>
            <person name="Patrignani A."/>
            <person name="Fitzpatrick D."/>
            <person name="Nagy I."/>
            <person name="Doyle S."/>
            <person name="Anderson J.B."/>
            <person name="Grigoriev I.V."/>
            <person name="Gueldener U."/>
            <person name="Muensterkoetter M."/>
            <person name="Nagy L.G."/>
        </authorList>
    </citation>
    <scope>NUCLEOTIDE SEQUENCE [LARGE SCALE GENOMIC DNA]</scope>
    <source>
        <strain evidence="2">28-4</strain>
    </source>
</reference>
<dbReference type="STRING" id="1076256.A0A2H3BAE3"/>
<organism evidence="1 2">
    <name type="scientific">Armillaria solidipes</name>
    <dbReference type="NCBI Taxonomy" id="1076256"/>
    <lineage>
        <taxon>Eukaryota</taxon>
        <taxon>Fungi</taxon>
        <taxon>Dikarya</taxon>
        <taxon>Basidiomycota</taxon>
        <taxon>Agaricomycotina</taxon>
        <taxon>Agaricomycetes</taxon>
        <taxon>Agaricomycetidae</taxon>
        <taxon>Agaricales</taxon>
        <taxon>Marasmiineae</taxon>
        <taxon>Physalacriaceae</taxon>
        <taxon>Armillaria</taxon>
    </lineage>
</organism>
<name>A0A2H3BAE3_9AGAR</name>
<dbReference type="Gene3D" id="3.80.10.10">
    <property type="entry name" value="Ribonuclease Inhibitor"/>
    <property type="match status" value="1"/>
</dbReference>
<evidence type="ECO:0000313" key="2">
    <source>
        <dbReference type="Proteomes" id="UP000218334"/>
    </source>
</evidence>
<keyword evidence="2" id="KW-1185">Reference proteome</keyword>
<proteinExistence type="predicted"/>
<dbReference type="Proteomes" id="UP000218334">
    <property type="component" value="Unassembled WGS sequence"/>
</dbReference>
<dbReference type="InterPro" id="IPR032675">
    <property type="entry name" value="LRR_dom_sf"/>
</dbReference>